<dbReference type="RefSeq" id="XP_005718416.1">
    <property type="nucleotide sequence ID" value="XM_005718359.1"/>
</dbReference>
<evidence type="ECO:0000313" key="3">
    <source>
        <dbReference type="Proteomes" id="UP000012073"/>
    </source>
</evidence>
<organism evidence="2 3">
    <name type="scientific">Chondrus crispus</name>
    <name type="common">Carrageen Irish moss</name>
    <name type="synonym">Polymorpha crispa</name>
    <dbReference type="NCBI Taxonomy" id="2769"/>
    <lineage>
        <taxon>Eukaryota</taxon>
        <taxon>Rhodophyta</taxon>
        <taxon>Florideophyceae</taxon>
        <taxon>Rhodymeniophycidae</taxon>
        <taxon>Gigartinales</taxon>
        <taxon>Gigartinaceae</taxon>
        <taxon>Chondrus</taxon>
    </lineage>
</organism>
<protein>
    <submittedName>
        <fullName evidence="2">Uncharacterized protein</fullName>
    </submittedName>
</protein>
<accession>R7QL97</accession>
<reference evidence="3" key="1">
    <citation type="journal article" date="2013" name="Proc. Natl. Acad. Sci. U.S.A.">
        <title>Genome structure and metabolic features in the red seaweed Chondrus crispus shed light on evolution of the Archaeplastida.</title>
        <authorList>
            <person name="Collen J."/>
            <person name="Porcel B."/>
            <person name="Carre W."/>
            <person name="Ball S.G."/>
            <person name="Chaparro C."/>
            <person name="Tonon T."/>
            <person name="Barbeyron T."/>
            <person name="Michel G."/>
            <person name="Noel B."/>
            <person name="Valentin K."/>
            <person name="Elias M."/>
            <person name="Artiguenave F."/>
            <person name="Arun A."/>
            <person name="Aury J.M."/>
            <person name="Barbosa-Neto J.F."/>
            <person name="Bothwell J.H."/>
            <person name="Bouget F.Y."/>
            <person name="Brillet L."/>
            <person name="Cabello-Hurtado F."/>
            <person name="Capella-Gutierrez S."/>
            <person name="Charrier B."/>
            <person name="Cladiere L."/>
            <person name="Cock J.M."/>
            <person name="Coelho S.M."/>
            <person name="Colleoni C."/>
            <person name="Czjzek M."/>
            <person name="Da Silva C."/>
            <person name="Delage L."/>
            <person name="Denoeud F."/>
            <person name="Deschamps P."/>
            <person name="Dittami S.M."/>
            <person name="Gabaldon T."/>
            <person name="Gachon C.M."/>
            <person name="Groisillier A."/>
            <person name="Herve C."/>
            <person name="Jabbari K."/>
            <person name="Katinka M."/>
            <person name="Kloareg B."/>
            <person name="Kowalczyk N."/>
            <person name="Labadie K."/>
            <person name="Leblanc C."/>
            <person name="Lopez P.J."/>
            <person name="McLachlan D.H."/>
            <person name="Meslet-Cladiere L."/>
            <person name="Moustafa A."/>
            <person name="Nehr Z."/>
            <person name="Nyvall Collen P."/>
            <person name="Panaud O."/>
            <person name="Partensky F."/>
            <person name="Poulain J."/>
            <person name="Rensing S.A."/>
            <person name="Rousvoal S."/>
            <person name="Samson G."/>
            <person name="Symeonidi A."/>
            <person name="Weissenbach J."/>
            <person name="Zambounis A."/>
            <person name="Wincker P."/>
            <person name="Boyen C."/>
        </authorList>
    </citation>
    <scope>NUCLEOTIDE SEQUENCE [LARGE SCALE GENOMIC DNA]</scope>
    <source>
        <strain evidence="3">cv. Stackhouse</strain>
    </source>
</reference>
<name>R7QL97_CHOCR</name>
<sequence length="164" mass="18015">MCPLYLPTAGQVRHDSRRNSPSAASSSCHFSAVNLYIGHLLPSTADRSIQFLIFLQPHIRLVSFPPSHAPCCISRPREPRIMYSRALLSLPVAGMAAAYTASSSSSSRPQALQAPTPQPQAPRKRYNRFAKDNVDDVLDLKRHQRPPVGHAALNSGFAVELSSW</sequence>
<keyword evidence="3" id="KW-1185">Reference proteome</keyword>
<proteinExistence type="predicted"/>
<dbReference type="EMBL" id="HG001940">
    <property type="protein sequence ID" value="CDF38523.1"/>
    <property type="molecule type" value="Genomic_DNA"/>
</dbReference>
<gene>
    <name evidence="2" type="ORF">CHC_T00006243001</name>
</gene>
<feature type="region of interest" description="Disordered" evidence="1">
    <location>
        <begin position="104"/>
        <end position="124"/>
    </location>
</feature>
<dbReference type="AlphaFoldDB" id="R7QL97"/>
<dbReference type="KEGG" id="ccp:CHC_T00006243001"/>
<dbReference type="Proteomes" id="UP000012073">
    <property type="component" value="Unassembled WGS sequence"/>
</dbReference>
<dbReference type="GeneID" id="17326133"/>
<dbReference type="Gramene" id="CDF38523">
    <property type="protein sequence ID" value="CDF38523"/>
    <property type="gene ID" value="CHC_T00006243001"/>
</dbReference>
<feature type="compositionally biased region" description="Low complexity" evidence="1">
    <location>
        <begin position="104"/>
        <end position="115"/>
    </location>
</feature>
<evidence type="ECO:0000256" key="1">
    <source>
        <dbReference type="SAM" id="MobiDB-lite"/>
    </source>
</evidence>
<evidence type="ECO:0000313" key="2">
    <source>
        <dbReference type="EMBL" id="CDF38523.1"/>
    </source>
</evidence>